<dbReference type="GO" id="GO:0004190">
    <property type="term" value="F:aspartic-type endopeptidase activity"/>
    <property type="evidence" value="ECO:0007669"/>
    <property type="project" value="UniProtKB-KW"/>
</dbReference>
<evidence type="ECO:0000313" key="5">
    <source>
        <dbReference type="Proteomes" id="UP000316621"/>
    </source>
</evidence>
<evidence type="ECO:0000256" key="2">
    <source>
        <dbReference type="SAM" id="MobiDB-lite"/>
    </source>
</evidence>
<feature type="region of interest" description="Disordered" evidence="2">
    <location>
        <begin position="646"/>
        <end position="668"/>
    </location>
</feature>
<dbReference type="SUPFAM" id="SSF53098">
    <property type="entry name" value="Ribonuclease H-like"/>
    <property type="match status" value="1"/>
</dbReference>
<dbReference type="AlphaFoldDB" id="A0A4Y7JB34"/>
<reference evidence="4 5" key="1">
    <citation type="journal article" date="2018" name="Science">
        <title>The opium poppy genome and morphinan production.</title>
        <authorList>
            <person name="Guo L."/>
            <person name="Winzer T."/>
            <person name="Yang X."/>
            <person name="Li Y."/>
            <person name="Ning Z."/>
            <person name="He Z."/>
            <person name="Teodor R."/>
            <person name="Lu Y."/>
            <person name="Bowser T.A."/>
            <person name="Graham I.A."/>
            <person name="Ye K."/>
        </authorList>
    </citation>
    <scope>NUCLEOTIDE SEQUENCE [LARGE SCALE GENOMIC DNA]</scope>
    <source>
        <strain evidence="5">cv. HN1</strain>
        <tissue evidence="4">Leaves</tissue>
    </source>
</reference>
<dbReference type="InterPro" id="IPR054722">
    <property type="entry name" value="PolX-like_BBD"/>
</dbReference>
<dbReference type="PANTHER" id="PTHR47481:SF31">
    <property type="entry name" value="OS01G0873500 PROTEIN"/>
    <property type="match status" value="1"/>
</dbReference>
<dbReference type="CDD" id="cd09272">
    <property type="entry name" value="RNase_HI_RT_Ty1"/>
    <property type="match status" value="1"/>
</dbReference>
<dbReference type="Gene3D" id="3.30.420.10">
    <property type="entry name" value="Ribonuclease H-like superfamily/Ribonuclease H"/>
    <property type="match status" value="1"/>
</dbReference>
<dbReference type="Gramene" id="RZC57220">
    <property type="protein sequence ID" value="RZC57220"/>
    <property type="gene ID" value="C5167_004528"/>
</dbReference>
<keyword evidence="1" id="KW-0378">Hydrolase</keyword>
<dbReference type="OMA" id="WTALENT"/>
<evidence type="ECO:0000256" key="1">
    <source>
        <dbReference type="ARBA" id="ARBA00022750"/>
    </source>
</evidence>
<accession>A0A4Y7JB34</accession>
<organism evidence="4 5">
    <name type="scientific">Papaver somniferum</name>
    <name type="common">Opium poppy</name>
    <dbReference type="NCBI Taxonomy" id="3469"/>
    <lineage>
        <taxon>Eukaryota</taxon>
        <taxon>Viridiplantae</taxon>
        <taxon>Streptophyta</taxon>
        <taxon>Embryophyta</taxon>
        <taxon>Tracheophyta</taxon>
        <taxon>Spermatophyta</taxon>
        <taxon>Magnoliopsida</taxon>
        <taxon>Ranunculales</taxon>
        <taxon>Papaveraceae</taxon>
        <taxon>Papaveroideae</taxon>
        <taxon>Papaver</taxon>
    </lineage>
</organism>
<dbReference type="GO" id="GO:0015074">
    <property type="term" value="P:DNA integration"/>
    <property type="evidence" value="ECO:0007669"/>
    <property type="project" value="InterPro"/>
</dbReference>
<dbReference type="PROSITE" id="PS50994">
    <property type="entry name" value="INTEGRASE"/>
    <property type="match status" value="1"/>
</dbReference>
<keyword evidence="5" id="KW-1185">Reference proteome</keyword>
<feature type="domain" description="Integrase catalytic" evidence="3">
    <location>
        <begin position="468"/>
        <end position="561"/>
    </location>
</feature>
<dbReference type="InterPro" id="IPR043502">
    <property type="entry name" value="DNA/RNA_pol_sf"/>
</dbReference>
<protein>
    <recommendedName>
        <fullName evidence="3">Integrase catalytic domain-containing protein</fullName>
    </recommendedName>
</protein>
<sequence>MASSAENISNLPSMKNVTSLVSIKLDKSNHLLWKSQMLPLLHSQDLYQIVDPKIPLPISTLTDPTTNKETENPIYTQWHKTDQLLLSWINATLTEPILAQVVDKTTARDVWNFLESIFASNNTARTLQLRIQLHHMQKGNSTITDYLSKIKNISDSLAAAAQPVSDVDLVLNALRGLGPEYDGFTIAVTARPPLPTFTELYVLLLQQEIRVEHDNLHRLPPENNVASFVARQFNPYRNNNNNSNQRGGRSYQHPANGRGRGNGSSGRGRSFNQHPSSSSRSILGAPPTDKPVRVSCQVCNKPGHTALQCHNRFNQAYQPNDLPQSFAAMQLASTPYDQHWYPDTGATNHMTAEFSEMDNRIDYNGNDKIIVGNGHELPITGVGDIHLRTSRSPICLTNVFHDRQTGRLLLQGPSKGGLYPIQPLPNQTPSQDICVHAKLHKSPFPPSFHRATHILDRIHADLWGPAPSDGGGEFVSNQLLNFFAANGISPQRSCPHTPQQNGMAERKIRHIVETGLALLHHSGLPPTFWAESFATAIYLINIMPSTILQNLSPYQKAYNKQKDALKSPNSSPILSFTRPHQSLSFSNPTFSQTTQPLSPSLTSNSFNSTSLSPYVTAPSSRLTTNDTYTSLNPNVVVSNESPSQISTNVVVSPPPFMPTHSMVTRTRDGTRKPKVLPSLLATKHHVVECYVSLACDQLTEPTCYSVASKDPKWNDSMHEEYTALMQNGTWTLVPWHPGYNQQYGIDYDETFSPVVKPVTAPRAWFHRFTSYLQELGFVQSKSDTSMFIHQSSLDIIVLLLYVDDIIVTGSDKEGMEVNRNESGLHLTQTKYTLDLLQKSDLLQSKPINTPVSHGKKMSASGGKLFGDVTKYRSLVGALQYLSMTRPDITYDVNQVSRFMHSPTEDHFMAVKRILRYLKGTLGKGLFLPSTAAPTLLAYSDADWGGTPDDSTSTSGSCVFLGTNLISWSSKKQPTVSKSSTKSEYRAMSIATSEVAWIQYLLTDLGVYLKHSPILLCDNISATYMAVNPI</sequence>
<keyword evidence="1" id="KW-0064">Aspartyl protease</keyword>
<proteinExistence type="predicted"/>
<dbReference type="EMBL" id="CM010718">
    <property type="protein sequence ID" value="RZC57220.1"/>
    <property type="molecule type" value="Genomic_DNA"/>
</dbReference>
<dbReference type="InterPro" id="IPR001584">
    <property type="entry name" value="Integrase_cat-core"/>
</dbReference>
<gene>
    <name evidence="4" type="ORF">C5167_004528</name>
</gene>
<feature type="compositionally biased region" description="Low complexity" evidence="2">
    <location>
        <begin position="234"/>
        <end position="251"/>
    </location>
</feature>
<dbReference type="Proteomes" id="UP000316621">
    <property type="component" value="Chromosome 4"/>
</dbReference>
<dbReference type="GO" id="GO:0003676">
    <property type="term" value="F:nucleic acid binding"/>
    <property type="evidence" value="ECO:0007669"/>
    <property type="project" value="InterPro"/>
</dbReference>
<dbReference type="InterPro" id="IPR012337">
    <property type="entry name" value="RNaseH-like_sf"/>
</dbReference>
<evidence type="ECO:0000259" key="3">
    <source>
        <dbReference type="PROSITE" id="PS50994"/>
    </source>
</evidence>
<dbReference type="Pfam" id="PF14223">
    <property type="entry name" value="Retrotran_gag_2"/>
    <property type="match status" value="1"/>
</dbReference>
<dbReference type="STRING" id="3469.A0A4Y7JB34"/>
<feature type="region of interest" description="Disordered" evidence="2">
    <location>
        <begin position="234"/>
        <end position="289"/>
    </location>
</feature>
<dbReference type="PANTHER" id="PTHR47481">
    <property type="match status" value="1"/>
</dbReference>
<dbReference type="Pfam" id="PF22936">
    <property type="entry name" value="Pol_BBD"/>
    <property type="match status" value="1"/>
</dbReference>
<dbReference type="InterPro" id="IPR036397">
    <property type="entry name" value="RNaseH_sf"/>
</dbReference>
<evidence type="ECO:0000313" key="4">
    <source>
        <dbReference type="EMBL" id="RZC57220.1"/>
    </source>
</evidence>
<dbReference type="SUPFAM" id="SSF56672">
    <property type="entry name" value="DNA/RNA polymerases"/>
    <property type="match status" value="1"/>
</dbReference>
<feature type="compositionally biased region" description="Polar residues" evidence="2">
    <location>
        <begin position="271"/>
        <end position="281"/>
    </location>
</feature>
<name>A0A4Y7JB34_PAPSO</name>
<keyword evidence="1" id="KW-0645">Protease</keyword>